<evidence type="ECO:0000256" key="1">
    <source>
        <dbReference type="SAM" id="MobiDB-lite"/>
    </source>
</evidence>
<keyword evidence="3" id="KW-1185">Reference proteome</keyword>
<dbReference type="RefSeq" id="XP_007335715.1">
    <property type="nucleotide sequence ID" value="XM_007335653.1"/>
</dbReference>
<reference evidence="3" key="1">
    <citation type="journal article" date="2012" name="Proc. Natl. Acad. Sci. U.S.A.">
        <title>Genome sequence of the button mushroom Agaricus bisporus reveals mechanisms governing adaptation to a humic-rich ecological niche.</title>
        <authorList>
            <person name="Morin E."/>
            <person name="Kohler A."/>
            <person name="Baker A.R."/>
            <person name="Foulongne-Oriol M."/>
            <person name="Lombard V."/>
            <person name="Nagy L.G."/>
            <person name="Ohm R.A."/>
            <person name="Patyshakuliyeva A."/>
            <person name="Brun A."/>
            <person name="Aerts A.L."/>
            <person name="Bailey A.M."/>
            <person name="Billette C."/>
            <person name="Coutinho P.M."/>
            <person name="Deakin G."/>
            <person name="Doddapaneni H."/>
            <person name="Floudas D."/>
            <person name="Grimwood J."/>
            <person name="Hilden K."/>
            <person name="Kuees U."/>
            <person name="LaButti K.M."/>
            <person name="Lapidus A."/>
            <person name="Lindquist E.A."/>
            <person name="Lucas S.M."/>
            <person name="Murat C."/>
            <person name="Riley R.W."/>
            <person name="Salamov A.A."/>
            <person name="Schmutz J."/>
            <person name="Subramanian V."/>
            <person name="Woesten H.A.B."/>
            <person name="Xu J."/>
            <person name="Eastwood D.C."/>
            <person name="Foster G.D."/>
            <person name="Sonnenberg A.S."/>
            <person name="Cullen D."/>
            <person name="de Vries R.P."/>
            <person name="Lundell T."/>
            <person name="Hibbett D.S."/>
            <person name="Henrissat B."/>
            <person name="Burton K.S."/>
            <person name="Kerrigan R.W."/>
            <person name="Challen M.P."/>
            <person name="Grigoriev I.V."/>
            <person name="Martin F."/>
        </authorList>
    </citation>
    <scope>NUCLEOTIDE SEQUENCE [LARGE SCALE GENOMIC DNA]</scope>
    <source>
        <strain evidence="3">JB137-S8 / ATCC MYA-4627 / FGSC 10392</strain>
    </source>
</reference>
<organism evidence="2 3">
    <name type="scientific">Agaricus bisporus var. burnettii (strain JB137-S8 / ATCC MYA-4627 / FGSC 10392)</name>
    <name type="common">White button mushroom</name>
    <dbReference type="NCBI Taxonomy" id="597362"/>
    <lineage>
        <taxon>Eukaryota</taxon>
        <taxon>Fungi</taxon>
        <taxon>Dikarya</taxon>
        <taxon>Basidiomycota</taxon>
        <taxon>Agaricomycotina</taxon>
        <taxon>Agaricomycetes</taxon>
        <taxon>Agaricomycetidae</taxon>
        <taxon>Agaricales</taxon>
        <taxon>Agaricineae</taxon>
        <taxon>Agaricaceae</taxon>
        <taxon>Agaricus</taxon>
    </lineage>
</organism>
<protein>
    <submittedName>
        <fullName evidence="2">Uncharacterized protein</fullName>
    </submittedName>
</protein>
<dbReference type="KEGG" id="abp:AGABI1DRAFT134350"/>
<feature type="compositionally biased region" description="Basic and acidic residues" evidence="1">
    <location>
        <begin position="24"/>
        <end position="33"/>
    </location>
</feature>
<dbReference type="EMBL" id="JH972304">
    <property type="protein sequence ID" value="EKM73646.1"/>
    <property type="molecule type" value="Genomic_DNA"/>
</dbReference>
<feature type="region of interest" description="Disordered" evidence="1">
    <location>
        <begin position="1"/>
        <end position="41"/>
    </location>
</feature>
<sequence>MGEGLAGAGADLGHQNSIGTSTIEEEHTGEEGKGVTPSMKRPKLHFYDFSSRFMDDTKAGGG</sequence>
<dbReference type="HOGENOM" id="CLU_2903655_0_0_1"/>
<dbReference type="InParanoid" id="K5WEI5"/>
<dbReference type="Proteomes" id="UP000008493">
    <property type="component" value="Unassembled WGS sequence"/>
</dbReference>
<proteinExistence type="predicted"/>
<dbReference type="GeneID" id="18828235"/>
<name>K5WEI5_AGABU</name>
<accession>K5WEI5</accession>
<dbReference type="AlphaFoldDB" id="K5WEI5"/>
<evidence type="ECO:0000313" key="2">
    <source>
        <dbReference type="EMBL" id="EKM73646.1"/>
    </source>
</evidence>
<evidence type="ECO:0000313" key="3">
    <source>
        <dbReference type="Proteomes" id="UP000008493"/>
    </source>
</evidence>
<gene>
    <name evidence="2" type="ORF">AGABI1DRAFT_134350</name>
</gene>